<sequence length="515" mass="55258">MLPRAACLFLLLLSFCRNLAAAPPAAGFNVRDFGAKGDSATLDGDAINRAIAAATKAGGGTVYFPAGTYRSYSIRLQSHIGLYLDQGAVLLAAAPVGATGYDAPEPADNDKFQDFGHSHWHNSLIWGERLVDISILGPGTIYGQGLTREGPHQSPVGNKAIALKLCRNVTLKDFTVRQGGHFALLATGVDNLTIDNLKLDTNRDGLDIDCCQNVRVSNCTVNSPWDDAICLKSSFALGYARLTENVTITNCQVSGFDRGSLLDGTYRRNEAALVPDHEGPTGRIKFGTESNGGFRNIAISNCVFTYCRGLALETVDGGLLEDVTISNITMRDVTNSPIFLRLSSRLRAPAGTATGQLRRINISNVTVYNADARFATLISGVPGHPIEDVRLSNISIWYRPLDAASAAAIQKDLPEDEKGYPEPQKLGVGPAYSFYIRHAKNIELNDVNIHLLGTETRPALMLTDVDGVSLRNVSADRAGLVLKNVRGLEVRGSEALKKSISTRLGRGLPPPAVAN</sequence>
<reference evidence="7" key="1">
    <citation type="submission" date="2023-07" db="EMBL/GenBank/DDBJ databases">
        <authorList>
            <person name="Kim M.K."/>
        </authorList>
    </citation>
    <scope>NUCLEOTIDE SEQUENCE</scope>
    <source>
        <strain evidence="7">M29</strain>
    </source>
</reference>
<dbReference type="Pfam" id="PF00295">
    <property type="entry name" value="Glyco_hydro_28"/>
    <property type="match status" value="1"/>
</dbReference>
<dbReference type="InterPro" id="IPR012334">
    <property type="entry name" value="Pectin_lyas_fold"/>
</dbReference>
<name>A0ABT9ABX8_9BACT</name>
<evidence type="ECO:0000256" key="1">
    <source>
        <dbReference type="ARBA" id="ARBA00008834"/>
    </source>
</evidence>
<evidence type="ECO:0000256" key="3">
    <source>
        <dbReference type="ARBA" id="ARBA00023295"/>
    </source>
</evidence>
<keyword evidence="3 4" id="KW-0326">Glycosidase</keyword>
<dbReference type="InterPro" id="IPR000743">
    <property type="entry name" value="Glyco_hydro_28"/>
</dbReference>
<keyword evidence="8" id="KW-1185">Reference proteome</keyword>
<feature type="chain" id="PRO_5046470333" evidence="5">
    <location>
        <begin position="21"/>
        <end position="515"/>
    </location>
</feature>
<keyword evidence="5" id="KW-0732">Signal</keyword>
<evidence type="ECO:0000256" key="4">
    <source>
        <dbReference type="RuleBase" id="RU361169"/>
    </source>
</evidence>
<organism evidence="7 8">
    <name type="scientific">Hymenobacter mellowenesis</name>
    <dbReference type="NCBI Taxonomy" id="3063995"/>
    <lineage>
        <taxon>Bacteria</taxon>
        <taxon>Pseudomonadati</taxon>
        <taxon>Bacteroidota</taxon>
        <taxon>Cytophagia</taxon>
        <taxon>Cytophagales</taxon>
        <taxon>Hymenobacteraceae</taxon>
        <taxon>Hymenobacter</taxon>
    </lineage>
</organism>
<dbReference type="InterPro" id="IPR024535">
    <property type="entry name" value="RHGA/B-epi-like_pectate_lyase"/>
</dbReference>
<evidence type="ECO:0000256" key="2">
    <source>
        <dbReference type="ARBA" id="ARBA00022801"/>
    </source>
</evidence>
<evidence type="ECO:0000259" key="6">
    <source>
        <dbReference type="Pfam" id="PF12708"/>
    </source>
</evidence>
<dbReference type="SMART" id="SM00710">
    <property type="entry name" value="PbH1"/>
    <property type="match status" value="7"/>
</dbReference>
<keyword evidence="2 4" id="KW-0378">Hydrolase</keyword>
<proteinExistence type="inferred from homology"/>
<dbReference type="InterPro" id="IPR011050">
    <property type="entry name" value="Pectin_lyase_fold/virulence"/>
</dbReference>
<comment type="caution">
    <text evidence="7">The sequence shown here is derived from an EMBL/GenBank/DDBJ whole genome shotgun (WGS) entry which is preliminary data.</text>
</comment>
<comment type="similarity">
    <text evidence="1 4">Belongs to the glycosyl hydrolase 28 family.</text>
</comment>
<dbReference type="Gene3D" id="2.160.20.10">
    <property type="entry name" value="Single-stranded right-handed beta-helix, Pectin lyase-like"/>
    <property type="match status" value="1"/>
</dbReference>
<dbReference type="Proteomes" id="UP001167796">
    <property type="component" value="Unassembled WGS sequence"/>
</dbReference>
<dbReference type="GO" id="GO:0016787">
    <property type="term" value="F:hydrolase activity"/>
    <property type="evidence" value="ECO:0007669"/>
    <property type="project" value="UniProtKB-KW"/>
</dbReference>
<feature type="signal peptide" evidence="5">
    <location>
        <begin position="1"/>
        <end position="20"/>
    </location>
</feature>
<evidence type="ECO:0000313" key="7">
    <source>
        <dbReference type="EMBL" id="MDO7846232.1"/>
    </source>
</evidence>
<dbReference type="RefSeq" id="WP_305010921.1">
    <property type="nucleotide sequence ID" value="NZ_JAUQSX010000003.1"/>
</dbReference>
<dbReference type="InterPro" id="IPR051801">
    <property type="entry name" value="GH28_Enzymes"/>
</dbReference>
<evidence type="ECO:0000313" key="8">
    <source>
        <dbReference type="Proteomes" id="UP001167796"/>
    </source>
</evidence>
<gene>
    <name evidence="7" type="ORF">Q5H92_07690</name>
</gene>
<feature type="domain" description="Rhamnogalacturonase A/B/Epimerase-like pectate lyase" evidence="6">
    <location>
        <begin position="28"/>
        <end position="71"/>
    </location>
</feature>
<dbReference type="EMBL" id="JAUQSX010000003">
    <property type="protein sequence ID" value="MDO7846232.1"/>
    <property type="molecule type" value="Genomic_DNA"/>
</dbReference>
<protein>
    <submittedName>
        <fullName evidence="7">Glycoside hydrolase family 28 protein</fullName>
    </submittedName>
</protein>
<dbReference type="SUPFAM" id="SSF51126">
    <property type="entry name" value="Pectin lyase-like"/>
    <property type="match status" value="1"/>
</dbReference>
<accession>A0ABT9ABX8</accession>
<dbReference type="Pfam" id="PF12708">
    <property type="entry name" value="Pect-lyase_RHGA_epim"/>
    <property type="match status" value="1"/>
</dbReference>
<dbReference type="PANTHER" id="PTHR31339:SF9">
    <property type="entry name" value="PLASMIN AND FIBRONECTIN-BINDING PROTEIN A"/>
    <property type="match status" value="1"/>
</dbReference>
<dbReference type="InterPro" id="IPR006626">
    <property type="entry name" value="PbH1"/>
</dbReference>
<evidence type="ECO:0000256" key="5">
    <source>
        <dbReference type="SAM" id="SignalP"/>
    </source>
</evidence>
<dbReference type="PANTHER" id="PTHR31339">
    <property type="entry name" value="PECTIN LYASE-RELATED"/>
    <property type="match status" value="1"/>
</dbReference>